<dbReference type="GO" id="GO:0048255">
    <property type="term" value="P:mRNA stabilization"/>
    <property type="evidence" value="ECO:0007669"/>
    <property type="project" value="TreeGrafter"/>
</dbReference>
<dbReference type="EMBL" id="JAGPXC010000001">
    <property type="protein sequence ID" value="KAH6659880.1"/>
    <property type="molecule type" value="Genomic_DNA"/>
</dbReference>
<dbReference type="GO" id="GO:0140053">
    <property type="term" value="P:mitochondrial gene expression"/>
    <property type="evidence" value="ECO:0007669"/>
    <property type="project" value="UniProtKB-UniRule"/>
</dbReference>
<accession>A0A9P8UXA7</accession>
<dbReference type="GeneID" id="70128060"/>
<dbReference type="GO" id="GO:0005743">
    <property type="term" value="C:mitochondrial inner membrane"/>
    <property type="evidence" value="ECO:0007669"/>
    <property type="project" value="UniProtKB-SubCell"/>
</dbReference>
<evidence type="ECO:0000256" key="1">
    <source>
        <dbReference type="ARBA" id="ARBA00003470"/>
    </source>
</evidence>
<dbReference type="AlphaFoldDB" id="A0A9P8UXA7"/>
<comment type="function">
    <text evidence="1">Probable mitochondrial mRNA stabilization factor.</text>
</comment>
<protein>
    <recommendedName>
        <fullName evidence="8">ATPase synthesis protein 25</fullName>
    </recommendedName>
</protein>
<feature type="compositionally biased region" description="Basic and acidic residues" evidence="9">
    <location>
        <begin position="298"/>
        <end position="307"/>
    </location>
</feature>
<evidence type="ECO:0000256" key="7">
    <source>
        <dbReference type="ARBA" id="ARBA00023136"/>
    </source>
</evidence>
<feature type="compositionally biased region" description="Low complexity" evidence="9">
    <location>
        <begin position="338"/>
        <end position="353"/>
    </location>
</feature>
<feature type="compositionally biased region" description="Polar residues" evidence="9">
    <location>
        <begin position="325"/>
        <end position="337"/>
    </location>
</feature>
<evidence type="ECO:0000313" key="11">
    <source>
        <dbReference type="Proteomes" id="UP000758603"/>
    </source>
</evidence>
<comment type="similarity">
    <text evidence="3 8">Belongs to the ATP25 family.</text>
</comment>
<name>A0A9P8UXA7_9PEZI</name>
<evidence type="ECO:0000256" key="8">
    <source>
        <dbReference type="RuleBase" id="RU367062"/>
    </source>
</evidence>
<evidence type="ECO:0000313" key="10">
    <source>
        <dbReference type="EMBL" id="KAH6659880.1"/>
    </source>
</evidence>
<comment type="function">
    <text evidence="8">Mitochondrial mRNA stabilization factor.</text>
</comment>
<gene>
    <name evidence="10" type="ORF">BKA67DRAFT_530007</name>
</gene>
<keyword evidence="4 8" id="KW-0999">Mitochondrion inner membrane</keyword>
<proteinExistence type="inferred from homology"/>
<keyword evidence="11" id="KW-1185">Reference proteome</keyword>
<feature type="region of interest" description="Disordered" evidence="9">
    <location>
        <begin position="298"/>
        <end position="359"/>
    </location>
</feature>
<evidence type="ECO:0000256" key="3">
    <source>
        <dbReference type="ARBA" id="ARBA00010787"/>
    </source>
</evidence>
<dbReference type="Gene3D" id="3.30.460.10">
    <property type="entry name" value="Beta Polymerase, domain 2"/>
    <property type="match status" value="1"/>
</dbReference>
<dbReference type="RefSeq" id="XP_045964011.1">
    <property type="nucleotide sequence ID" value="XM_046099168.1"/>
</dbReference>
<reference evidence="10" key="1">
    <citation type="journal article" date="2021" name="Nat. Commun.">
        <title>Genetic determinants of endophytism in the Arabidopsis root mycobiome.</title>
        <authorList>
            <person name="Mesny F."/>
            <person name="Miyauchi S."/>
            <person name="Thiergart T."/>
            <person name="Pickel B."/>
            <person name="Atanasova L."/>
            <person name="Karlsson M."/>
            <person name="Huettel B."/>
            <person name="Barry K.W."/>
            <person name="Haridas S."/>
            <person name="Chen C."/>
            <person name="Bauer D."/>
            <person name="Andreopoulos W."/>
            <person name="Pangilinan J."/>
            <person name="LaButti K."/>
            <person name="Riley R."/>
            <person name="Lipzen A."/>
            <person name="Clum A."/>
            <person name="Drula E."/>
            <person name="Henrissat B."/>
            <person name="Kohler A."/>
            <person name="Grigoriev I.V."/>
            <person name="Martin F.M."/>
            <person name="Hacquard S."/>
        </authorList>
    </citation>
    <scope>NUCLEOTIDE SEQUENCE</scope>
    <source>
        <strain evidence="10">MPI-SDFR-AT-0073</strain>
    </source>
</reference>
<comment type="subcellular location">
    <subcellularLocation>
        <location evidence="2 8">Mitochondrion inner membrane</location>
        <topology evidence="2 8">Peripheral membrane protein</topology>
        <orientation evidence="2 8">Matrix side</orientation>
    </subcellularLocation>
</comment>
<dbReference type="InterPro" id="IPR043519">
    <property type="entry name" value="NT_sf"/>
</dbReference>
<dbReference type="FunFam" id="3.30.460.10:FF:000044">
    <property type="entry name" value="ATPase synthesis protein 25, mitochondrial"/>
    <property type="match status" value="1"/>
</dbReference>
<organism evidence="10 11">
    <name type="scientific">Truncatella angustata</name>
    <dbReference type="NCBI Taxonomy" id="152316"/>
    <lineage>
        <taxon>Eukaryota</taxon>
        <taxon>Fungi</taxon>
        <taxon>Dikarya</taxon>
        <taxon>Ascomycota</taxon>
        <taxon>Pezizomycotina</taxon>
        <taxon>Sordariomycetes</taxon>
        <taxon>Xylariomycetidae</taxon>
        <taxon>Amphisphaeriales</taxon>
        <taxon>Sporocadaceae</taxon>
        <taxon>Truncatella</taxon>
    </lineage>
</organism>
<evidence type="ECO:0000256" key="2">
    <source>
        <dbReference type="ARBA" id="ARBA00004443"/>
    </source>
</evidence>
<dbReference type="PANTHER" id="PTHR28087">
    <property type="entry name" value="ATPASE SYNTHESIS PROTEIN 25, MITOCHONDRIAL"/>
    <property type="match status" value="1"/>
</dbReference>
<keyword evidence="6 8" id="KW-0496">Mitochondrion</keyword>
<dbReference type="InterPro" id="IPR040152">
    <property type="entry name" value="Atp25"/>
</dbReference>
<sequence length="724" mass="80553">MVSGRALKAAGCSQCRTSLLRLFITPSVTPLIRSPHTTYASWRTAANSRGIARLYSSSSTPPDLDSNRVDLQDSQLDRLEAAPDDQPINDGEPASSQAAVPWYLEVDPPRHIPVAEPPPLPDVPEGSPPIIPTLLKYASEEMGLDDLSLLDLRELDPPPALGQNLFMLFGTARSERHLNVSAGRLVRWLRAKHRIIADADGLLGPNERKTKLKRKAKKARLLGTMGTDDTDDGITTGWICVNMGTINRSNVESAVLAEDGRIAGFGVPQTGSTIVVQVMTESRRTELGLETLWQRTLDRQTKQEPNKELGNVESSEQIDTERDTLSQAPSRPTSNVPSSAFSSSGQSRSFSTSQNHRNDPQRIIYAEESHLSPEAEGPILGSKLYELFGPSEDTRSVNEWCDVSSTHGASALFKNLLHDGPSKVRTIELLKTNINNSSADEAFAILRSASFRKISQMSMQHLPTEQTWSLRLSIESKARQLGMEEHQSLDKTRQLINELRACAIAASREEVLQLLGCIYASPGPKLQEQTRLAMDLLESVHTRGHPIITNDVVVSIIEGMSWSGKPTPKAIELQMRLEDLMAQAKLPYMGEPLLLRLMDAYARLGRWDQFWETWRLPPRFAQPRSEALYLHTFRLAVATKDPRICTETIHRCFQEMIIEHPPIELTGQIRNALLDCVRVADPKAEEHADTIPANAKGFAQSLVGREFVKLVKELKLLRPRRQLS</sequence>
<evidence type="ECO:0000256" key="9">
    <source>
        <dbReference type="SAM" id="MobiDB-lite"/>
    </source>
</evidence>
<evidence type="ECO:0000256" key="4">
    <source>
        <dbReference type="ARBA" id="ARBA00022792"/>
    </source>
</evidence>
<evidence type="ECO:0000256" key="5">
    <source>
        <dbReference type="ARBA" id="ARBA00022946"/>
    </source>
</evidence>
<comment type="caution">
    <text evidence="10">The sequence shown here is derived from an EMBL/GenBank/DDBJ whole genome shotgun (WGS) entry which is preliminary data.</text>
</comment>
<keyword evidence="7 8" id="KW-0472">Membrane</keyword>
<dbReference type="OrthoDB" id="107372at2759"/>
<dbReference type="Proteomes" id="UP000758603">
    <property type="component" value="Unassembled WGS sequence"/>
</dbReference>
<evidence type="ECO:0000256" key="6">
    <source>
        <dbReference type="ARBA" id="ARBA00023128"/>
    </source>
</evidence>
<keyword evidence="5 8" id="KW-0809">Transit peptide</keyword>
<dbReference type="PANTHER" id="PTHR28087:SF1">
    <property type="entry name" value="ATPASE SYNTHESIS PROTEIN 25, MITOCHONDRIAL"/>
    <property type="match status" value="1"/>
</dbReference>